<dbReference type="Pfam" id="PF07883">
    <property type="entry name" value="Cupin_2"/>
    <property type="match status" value="1"/>
</dbReference>
<dbReference type="SUPFAM" id="SSF51182">
    <property type="entry name" value="RmlC-like cupins"/>
    <property type="match status" value="1"/>
</dbReference>
<evidence type="ECO:0000259" key="1">
    <source>
        <dbReference type="Pfam" id="PF07883"/>
    </source>
</evidence>
<dbReference type="EMBL" id="ACJE01000015">
    <property type="protein sequence ID" value="EHA21316.1"/>
    <property type="molecule type" value="Genomic_DNA"/>
</dbReference>
<dbReference type="AlphaFoldDB" id="G3Y7M1"/>
<sequence length="108" mass="11810">MANNKVDVTRSSDLDEATVMCAEPHSCSAVHHHGEQDTVVYAAKGHGSIVFDGGKQRKDLSPGDFAIIPAYTEHQEMNQSDEDVEWVITRAGRKPITVNLQGWSNTSS</sequence>
<evidence type="ECO:0000313" key="3">
    <source>
        <dbReference type="Proteomes" id="UP000009038"/>
    </source>
</evidence>
<reference evidence="2 3" key="1">
    <citation type="journal article" date="2011" name="Genome Res.">
        <title>Comparative genomics of citric-acid-producing Aspergillus niger ATCC 1015 versus enzyme-producing CBS 513.88.</title>
        <authorList>
            <person name="Andersen M.R."/>
            <person name="Salazar M.P."/>
            <person name="Schaap P.J."/>
            <person name="van de Vondervoort P.J."/>
            <person name="Culley D."/>
            <person name="Thykaer J."/>
            <person name="Frisvad J.C."/>
            <person name="Nielsen K.F."/>
            <person name="Albang R."/>
            <person name="Albermann K."/>
            <person name="Berka R.M."/>
            <person name="Braus G.H."/>
            <person name="Braus-Stromeyer S.A."/>
            <person name="Corrochano L.M."/>
            <person name="Dai Z."/>
            <person name="van Dijck P.W."/>
            <person name="Hofmann G."/>
            <person name="Lasure L.L."/>
            <person name="Magnuson J.K."/>
            <person name="Menke H."/>
            <person name="Meijer M."/>
            <person name="Meijer S.L."/>
            <person name="Nielsen J.B."/>
            <person name="Nielsen M.L."/>
            <person name="van Ooyen A.J."/>
            <person name="Pel H.J."/>
            <person name="Poulsen L."/>
            <person name="Samson R.A."/>
            <person name="Stam H."/>
            <person name="Tsang A."/>
            <person name="van den Brink J.M."/>
            <person name="Atkins A."/>
            <person name="Aerts A."/>
            <person name="Shapiro H."/>
            <person name="Pangilinan J."/>
            <person name="Salamov A."/>
            <person name="Lou Y."/>
            <person name="Lindquist E."/>
            <person name="Lucas S."/>
            <person name="Grimwood J."/>
            <person name="Grigoriev I.V."/>
            <person name="Kubicek C.P."/>
            <person name="Martinez D."/>
            <person name="van Peij N.N."/>
            <person name="Roubos J.A."/>
            <person name="Nielsen J."/>
            <person name="Baker S.E."/>
        </authorList>
    </citation>
    <scope>NUCLEOTIDE SEQUENCE [LARGE SCALE GENOMIC DNA]</scope>
    <source>
        <strain evidence="3">ATCC 1015 / CBS 113.46 / FGSC A1144 / LSHB Ac4 / NCTC 3858a / NRRL 328 / USDA 3528.7</strain>
    </source>
</reference>
<evidence type="ECO:0000313" key="2">
    <source>
        <dbReference type="EMBL" id="EHA21316.1"/>
    </source>
</evidence>
<dbReference type="Gene3D" id="2.60.120.10">
    <property type="entry name" value="Jelly Rolls"/>
    <property type="match status" value="1"/>
</dbReference>
<dbReference type="InterPro" id="IPR013096">
    <property type="entry name" value="Cupin_2"/>
</dbReference>
<dbReference type="InterPro" id="IPR011051">
    <property type="entry name" value="RmlC_Cupin_sf"/>
</dbReference>
<dbReference type="InterPro" id="IPR014710">
    <property type="entry name" value="RmlC-like_jellyroll"/>
</dbReference>
<gene>
    <name evidence="2" type="ORF">ASPNIDRAFT_44540</name>
</gene>
<organism evidence="2 3">
    <name type="scientific">Aspergillus niger (strain ATCC 1015 / CBS 113.46 / FGSC A1144 / LSHB Ac4 / NCTC 3858a / NRRL 328 / USDA 3528.7)</name>
    <dbReference type="NCBI Taxonomy" id="380704"/>
    <lineage>
        <taxon>Eukaryota</taxon>
        <taxon>Fungi</taxon>
        <taxon>Dikarya</taxon>
        <taxon>Ascomycota</taxon>
        <taxon>Pezizomycotina</taxon>
        <taxon>Eurotiomycetes</taxon>
        <taxon>Eurotiomycetidae</taxon>
        <taxon>Eurotiales</taxon>
        <taxon>Aspergillaceae</taxon>
        <taxon>Aspergillus</taxon>
        <taxon>Aspergillus subgen. Circumdati</taxon>
    </lineage>
</organism>
<feature type="domain" description="Cupin type-2" evidence="1">
    <location>
        <begin position="19"/>
        <end position="87"/>
    </location>
</feature>
<accession>G3Y7M1</accession>
<dbReference type="Proteomes" id="UP000009038">
    <property type="component" value="Unassembled WGS sequence"/>
</dbReference>
<dbReference type="HOGENOM" id="CLU_090057_2_1_1"/>
<protein>
    <recommendedName>
        <fullName evidence="1">Cupin type-2 domain-containing protein</fullName>
    </recommendedName>
</protein>
<dbReference type="OrthoDB" id="3511549at2759"/>
<proteinExistence type="predicted"/>
<comment type="caution">
    <text evidence="2">The sequence shown here is derived from an EMBL/GenBank/DDBJ whole genome shotgun (WGS) entry which is preliminary data.</text>
</comment>
<name>G3Y7M1_ASPNA</name>